<dbReference type="EC" id="1.1.1.6" evidence="5"/>
<organism evidence="9 10">
    <name type="scientific">Candidatus Enterococcus moelleringii</name>
    <dbReference type="NCBI Taxonomy" id="2815325"/>
    <lineage>
        <taxon>Bacteria</taxon>
        <taxon>Bacillati</taxon>
        <taxon>Bacillota</taxon>
        <taxon>Bacilli</taxon>
        <taxon>Lactobacillales</taxon>
        <taxon>Enterococcaceae</taxon>
        <taxon>Enterococcus</taxon>
    </lineage>
</organism>
<evidence type="ECO:0000256" key="2">
    <source>
        <dbReference type="ARBA" id="ARBA00023002"/>
    </source>
</evidence>
<dbReference type="PANTHER" id="PTHR43616">
    <property type="entry name" value="GLYCEROL DEHYDROGENASE"/>
    <property type="match status" value="1"/>
</dbReference>
<comment type="pathway">
    <text evidence="4">Polyol metabolism; glycerol fermentation; glycerone phosphate from glycerol (oxidative route): step 1/2.</text>
</comment>
<dbReference type="Gene3D" id="1.20.1090.10">
    <property type="entry name" value="Dehydroquinate synthase-like - alpha domain"/>
    <property type="match status" value="1"/>
</dbReference>
<evidence type="ECO:0000256" key="3">
    <source>
        <dbReference type="ARBA" id="ARBA00023027"/>
    </source>
</evidence>
<evidence type="ECO:0000256" key="1">
    <source>
        <dbReference type="ARBA" id="ARBA00022723"/>
    </source>
</evidence>
<dbReference type="Pfam" id="PF00465">
    <property type="entry name" value="Fe-ADH"/>
    <property type="match status" value="1"/>
</dbReference>
<reference evidence="9 10" key="1">
    <citation type="submission" date="2021-03" db="EMBL/GenBank/DDBJ databases">
        <title>Enterococcal diversity collection.</title>
        <authorList>
            <person name="Gilmore M.S."/>
            <person name="Schwartzman J."/>
            <person name="Van Tyne D."/>
            <person name="Martin M."/>
            <person name="Earl A.M."/>
            <person name="Manson A.L."/>
            <person name="Straub T."/>
            <person name="Salamzade R."/>
            <person name="Saavedra J."/>
            <person name="Lebreton F."/>
            <person name="Prichula J."/>
            <person name="Schaufler K."/>
            <person name="Gaca A."/>
            <person name="Sgardioli B."/>
            <person name="Wagenaar J."/>
            <person name="Strong T."/>
        </authorList>
    </citation>
    <scope>NUCLEOTIDE SEQUENCE [LARGE SCALE GENOMIC DNA]</scope>
    <source>
        <strain evidence="9 10">669A</strain>
    </source>
</reference>
<dbReference type="CDD" id="cd08170">
    <property type="entry name" value="GlyDH"/>
    <property type="match status" value="1"/>
</dbReference>
<evidence type="ECO:0000256" key="7">
    <source>
        <dbReference type="ARBA" id="ARBA00049006"/>
    </source>
</evidence>
<dbReference type="NCBIfam" id="NF006941">
    <property type="entry name" value="PRK09423.1"/>
    <property type="match status" value="1"/>
</dbReference>
<proteinExistence type="predicted"/>
<dbReference type="RefSeq" id="WP_207675734.1">
    <property type="nucleotide sequence ID" value="NZ_JAFREM010000041.1"/>
</dbReference>
<dbReference type="PIRSF" id="PIRSF000112">
    <property type="entry name" value="Glycerol_dehydrogenase"/>
    <property type="match status" value="1"/>
</dbReference>
<evidence type="ECO:0000313" key="9">
    <source>
        <dbReference type="EMBL" id="MBO1308746.1"/>
    </source>
</evidence>
<evidence type="ECO:0000256" key="5">
    <source>
        <dbReference type="ARBA" id="ARBA00039147"/>
    </source>
</evidence>
<keyword evidence="3" id="KW-0520">NAD</keyword>
<dbReference type="InterPro" id="IPR016205">
    <property type="entry name" value="Glycerol_DH"/>
</dbReference>
<accession>A0ABS3LJ58</accession>
<feature type="domain" description="Alcohol dehydrogenase iron-type/glycerol dehydrogenase GldA" evidence="8">
    <location>
        <begin position="8"/>
        <end position="154"/>
    </location>
</feature>
<dbReference type="EMBL" id="JAFREM010000041">
    <property type="protein sequence ID" value="MBO1308746.1"/>
    <property type="molecule type" value="Genomic_DNA"/>
</dbReference>
<dbReference type="Gene3D" id="3.40.50.1970">
    <property type="match status" value="1"/>
</dbReference>
<keyword evidence="1" id="KW-0479">Metal-binding</keyword>
<evidence type="ECO:0000256" key="4">
    <source>
        <dbReference type="ARBA" id="ARBA00037918"/>
    </source>
</evidence>
<evidence type="ECO:0000256" key="6">
    <source>
        <dbReference type="ARBA" id="ARBA00040132"/>
    </source>
</evidence>
<comment type="caution">
    <text evidence="9">The sequence shown here is derived from an EMBL/GenBank/DDBJ whole genome shotgun (WGS) entry which is preliminary data.</text>
</comment>
<evidence type="ECO:0000259" key="8">
    <source>
        <dbReference type="Pfam" id="PF00465"/>
    </source>
</evidence>
<protein>
    <recommendedName>
        <fullName evidence="6">Glycerol dehydrogenase</fullName>
        <ecNumber evidence="5">1.1.1.6</ecNumber>
    </recommendedName>
</protein>
<comment type="catalytic activity">
    <reaction evidence="7">
        <text>glycerol + NAD(+) = dihydroxyacetone + NADH + H(+)</text>
        <dbReference type="Rhea" id="RHEA:13769"/>
        <dbReference type="ChEBI" id="CHEBI:15378"/>
        <dbReference type="ChEBI" id="CHEBI:16016"/>
        <dbReference type="ChEBI" id="CHEBI:17754"/>
        <dbReference type="ChEBI" id="CHEBI:57540"/>
        <dbReference type="ChEBI" id="CHEBI:57945"/>
        <dbReference type="EC" id="1.1.1.6"/>
    </reaction>
</comment>
<dbReference type="InterPro" id="IPR001670">
    <property type="entry name" value="ADH_Fe/GldA"/>
</dbReference>
<dbReference type="PANTHER" id="PTHR43616:SF5">
    <property type="entry name" value="GLYCEROL DEHYDROGENASE 1"/>
    <property type="match status" value="1"/>
</dbReference>
<keyword evidence="2" id="KW-0560">Oxidoreductase</keyword>
<sequence>MEKIFASPSRYVQGKGMLKNGMKYIKALGSNVLIITDEDVWEIVGEELFETMKNEDMKPVKEIFGGEASEDEIERIGKKAEDEDVEVIVALGGGKAIDTGKAVADDFKLPIAVLPTVASTDAPTSSLSVIYSDEGKFEGYRFYGKNPDLVMVDTEVVANAPAELLAAGIADALATLIEARSVAQSHGETMAGGAQTAAAMAIAEKCEEVIFENAFKAMEANRANVVTEAFEQIVEANTLLSGLGFESAGLAAAHAIHNGFSVLDGDIHELSHGEKVAYGTLTQMILENAPQEELDKYIDLYQTLDLPTTLEDMHLGDASDEDLLKIGEQATIDDETIHEMAIKVSAKDVADALKAVDAYVNMYHPTK</sequence>
<evidence type="ECO:0000313" key="10">
    <source>
        <dbReference type="Proteomes" id="UP000664601"/>
    </source>
</evidence>
<gene>
    <name evidence="9" type="ORF">JZO70_21410</name>
</gene>
<keyword evidence="10" id="KW-1185">Reference proteome</keyword>
<dbReference type="Proteomes" id="UP000664601">
    <property type="component" value="Unassembled WGS sequence"/>
</dbReference>
<dbReference type="SUPFAM" id="SSF56796">
    <property type="entry name" value="Dehydroquinate synthase-like"/>
    <property type="match status" value="1"/>
</dbReference>
<name>A0ABS3LJ58_9ENTE</name>